<keyword evidence="8" id="KW-1185">Reference proteome</keyword>
<feature type="domain" description="RNA polymerase sigma-70 region 2" evidence="5">
    <location>
        <begin position="22"/>
        <end position="88"/>
    </location>
</feature>
<dbReference type="NCBIfam" id="TIGR02985">
    <property type="entry name" value="Sig70_bacteroi1"/>
    <property type="match status" value="1"/>
</dbReference>
<evidence type="ECO:0000259" key="6">
    <source>
        <dbReference type="Pfam" id="PF08281"/>
    </source>
</evidence>
<dbReference type="Gene3D" id="1.10.1740.10">
    <property type="match status" value="1"/>
</dbReference>
<dbReference type="CDD" id="cd06171">
    <property type="entry name" value="Sigma70_r4"/>
    <property type="match status" value="1"/>
</dbReference>
<dbReference type="InterPro" id="IPR014284">
    <property type="entry name" value="RNA_pol_sigma-70_dom"/>
</dbReference>
<sequence length="195" mass="23324">MISTRELAVLVSQGDRQAFNQLYQRFYNPVYSVMLQYTKNAEDAEDILQLTFLRLWEKRQELIRVEAPEDWIFIIARNEFLNKFRKRRSEDSYRRYLLQVFSEESQSPEELLITRQKEELVQKAIAALPDRQKEAFLLNRHNGFTYEKVAATMNVSKETVKEHISRALKAIKSYLLENIESIKLFILILFFFIFL</sequence>
<dbReference type="InterPro" id="IPR013325">
    <property type="entry name" value="RNA_pol_sigma_r2"/>
</dbReference>
<evidence type="ECO:0000256" key="3">
    <source>
        <dbReference type="ARBA" id="ARBA00023082"/>
    </source>
</evidence>
<evidence type="ECO:0000256" key="1">
    <source>
        <dbReference type="ARBA" id="ARBA00010641"/>
    </source>
</evidence>
<dbReference type="InterPro" id="IPR014327">
    <property type="entry name" value="RNA_pol_sigma70_bacteroid"/>
</dbReference>
<keyword evidence="3" id="KW-0731">Sigma factor</keyword>
<dbReference type="InterPro" id="IPR007627">
    <property type="entry name" value="RNA_pol_sigma70_r2"/>
</dbReference>
<dbReference type="PANTHER" id="PTHR43133">
    <property type="entry name" value="RNA POLYMERASE ECF-TYPE SIGMA FACTO"/>
    <property type="match status" value="1"/>
</dbReference>
<dbReference type="InterPro" id="IPR013324">
    <property type="entry name" value="RNA_pol_sigma_r3/r4-like"/>
</dbReference>
<evidence type="ECO:0000259" key="5">
    <source>
        <dbReference type="Pfam" id="PF04542"/>
    </source>
</evidence>
<evidence type="ECO:0000313" key="7">
    <source>
        <dbReference type="EMBL" id="MET6998885.1"/>
    </source>
</evidence>
<dbReference type="Gene3D" id="1.10.10.10">
    <property type="entry name" value="Winged helix-like DNA-binding domain superfamily/Winged helix DNA-binding domain"/>
    <property type="match status" value="1"/>
</dbReference>
<dbReference type="InterPro" id="IPR036388">
    <property type="entry name" value="WH-like_DNA-bd_sf"/>
</dbReference>
<evidence type="ECO:0000256" key="4">
    <source>
        <dbReference type="ARBA" id="ARBA00023163"/>
    </source>
</evidence>
<proteinExistence type="inferred from homology"/>
<keyword evidence="4" id="KW-0804">Transcription</keyword>
<dbReference type="Pfam" id="PF08281">
    <property type="entry name" value="Sigma70_r4_2"/>
    <property type="match status" value="1"/>
</dbReference>
<dbReference type="Pfam" id="PF04542">
    <property type="entry name" value="Sigma70_r2"/>
    <property type="match status" value="1"/>
</dbReference>
<comment type="caution">
    <text evidence="7">The sequence shown here is derived from an EMBL/GenBank/DDBJ whole genome shotgun (WGS) entry which is preliminary data.</text>
</comment>
<dbReference type="InterPro" id="IPR039425">
    <property type="entry name" value="RNA_pol_sigma-70-like"/>
</dbReference>
<dbReference type="EMBL" id="JBEXAC010000002">
    <property type="protein sequence ID" value="MET6998885.1"/>
    <property type="molecule type" value="Genomic_DNA"/>
</dbReference>
<dbReference type="Proteomes" id="UP001549749">
    <property type="component" value="Unassembled WGS sequence"/>
</dbReference>
<dbReference type="SUPFAM" id="SSF88946">
    <property type="entry name" value="Sigma2 domain of RNA polymerase sigma factors"/>
    <property type="match status" value="1"/>
</dbReference>
<evidence type="ECO:0000313" key="8">
    <source>
        <dbReference type="Proteomes" id="UP001549749"/>
    </source>
</evidence>
<comment type="similarity">
    <text evidence="1">Belongs to the sigma-70 factor family. ECF subfamily.</text>
</comment>
<organism evidence="7 8">
    <name type="scientific">Chitinophaga defluvii</name>
    <dbReference type="NCBI Taxonomy" id="3163343"/>
    <lineage>
        <taxon>Bacteria</taxon>
        <taxon>Pseudomonadati</taxon>
        <taxon>Bacteroidota</taxon>
        <taxon>Chitinophagia</taxon>
        <taxon>Chitinophagales</taxon>
        <taxon>Chitinophagaceae</taxon>
        <taxon>Chitinophaga</taxon>
    </lineage>
</organism>
<name>A0ABV2T986_9BACT</name>
<dbReference type="PANTHER" id="PTHR43133:SF46">
    <property type="entry name" value="RNA POLYMERASE SIGMA-70 FACTOR ECF SUBFAMILY"/>
    <property type="match status" value="1"/>
</dbReference>
<reference evidence="7 8" key="1">
    <citation type="submission" date="2024-06" db="EMBL/GenBank/DDBJ databases">
        <title>Chitinophaga defluvii sp. nov., isolated from municipal sewage.</title>
        <authorList>
            <person name="Zhang L."/>
        </authorList>
    </citation>
    <scope>NUCLEOTIDE SEQUENCE [LARGE SCALE GENOMIC DNA]</scope>
    <source>
        <strain evidence="7 8">H8</strain>
    </source>
</reference>
<accession>A0ABV2T986</accession>
<dbReference type="NCBIfam" id="TIGR02937">
    <property type="entry name" value="sigma70-ECF"/>
    <property type="match status" value="1"/>
</dbReference>
<feature type="domain" description="RNA polymerase sigma factor 70 region 4 type 2" evidence="6">
    <location>
        <begin position="119"/>
        <end position="171"/>
    </location>
</feature>
<dbReference type="RefSeq" id="WP_354661453.1">
    <property type="nucleotide sequence ID" value="NZ_JBEXAC010000002.1"/>
</dbReference>
<keyword evidence="2" id="KW-0805">Transcription regulation</keyword>
<gene>
    <name evidence="7" type="ORF">ABR189_15985</name>
</gene>
<evidence type="ECO:0000256" key="2">
    <source>
        <dbReference type="ARBA" id="ARBA00023015"/>
    </source>
</evidence>
<protein>
    <submittedName>
        <fullName evidence="7">RNA polymerase sigma-70 factor</fullName>
    </submittedName>
</protein>
<dbReference type="InterPro" id="IPR013249">
    <property type="entry name" value="RNA_pol_sigma70_r4_t2"/>
</dbReference>
<dbReference type="SUPFAM" id="SSF88659">
    <property type="entry name" value="Sigma3 and sigma4 domains of RNA polymerase sigma factors"/>
    <property type="match status" value="1"/>
</dbReference>